<sequence length="197" mass="20419">MFLMDQSLANTSSISISHTITIAQGGSVSDETSICNRCSSSYNRGSSYNWSGNSMSIDCSGNRGNVIDGWSSVRASDEGCSRGAGSGSWLVGLHGGTESQFISYIVYSPSSAIDIVDGVGSLLVAVTITYFRSGVGSSKFVNDIIIESVVSISILCSGTGTDTSTDKGCLQKNIGMGSCKSSAQENNLCDHDGSLIS</sequence>
<organism evidence="1 2">
    <name type="scientific">Stegodyphus mimosarum</name>
    <name type="common">African social velvet spider</name>
    <dbReference type="NCBI Taxonomy" id="407821"/>
    <lineage>
        <taxon>Eukaryota</taxon>
        <taxon>Metazoa</taxon>
        <taxon>Ecdysozoa</taxon>
        <taxon>Arthropoda</taxon>
        <taxon>Chelicerata</taxon>
        <taxon>Arachnida</taxon>
        <taxon>Araneae</taxon>
        <taxon>Araneomorphae</taxon>
        <taxon>Entelegynae</taxon>
        <taxon>Eresoidea</taxon>
        <taxon>Eresidae</taxon>
        <taxon>Stegodyphus</taxon>
    </lineage>
</organism>
<evidence type="ECO:0000313" key="2">
    <source>
        <dbReference type="Proteomes" id="UP000054359"/>
    </source>
</evidence>
<proteinExistence type="predicted"/>
<dbReference type="EMBL" id="KK122194">
    <property type="protein sequence ID" value="KFM82203.1"/>
    <property type="molecule type" value="Genomic_DNA"/>
</dbReference>
<keyword evidence="2" id="KW-1185">Reference proteome</keyword>
<dbReference type="AlphaFoldDB" id="A0A087UXW4"/>
<name>A0A087UXW4_STEMI</name>
<evidence type="ECO:0000313" key="1">
    <source>
        <dbReference type="EMBL" id="KFM82203.1"/>
    </source>
</evidence>
<gene>
    <name evidence="1" type="ORF">X975_19726</name>
</gene>
<reference evidence="1 2" key="1">
    <citation type="submission" date="2013-11" db="EMBL/GenBank/DDBJ databases">
        <title>Genome sequencing of Stegodyphus mimosarum.</title>
        <authorList>
            <person name="Bechsgaard J."/>
        </authorList>
    </citation>
    <scope>NUCLEOTIDE SEQUENCE [LARGE SCALE GENOMIC DNA]</scope>
</reference>
<protein>
    <submittedName>
        <fullName evidence="1">Uncharacterized protein</fullName>
    </submittedName>
</protein>
<feature type="non-terminal residue" evidence="1">
    <location>
        <position position="197"/>
    </location>
</feature>
<accession>A0A087UXW4</accession>
<dbReference type="Proteomes" id="UP000054359">
    <property type="component" value="Unassembled WGS sequence"/>
</dbReference>